<evidence type="ECO:0000256" key="4">
    <source>
        <dbReference type="ARBA" id="ARBA00023002"/>
    </source>
</evidence>
<evidence type="ECO:0000259" key="6">
    <source>
        <dbReference type="Pfam" id="PF01494"/>
    </source>
</evidence>
<reference evidence="7" key="1">
    <citation type="journal article" date="2020" name="Fungal Divers.">
        <title>Resolving the Mortierellaceae phylogeny through synthesis of multi-gene phylogenetics and phylogenomics.</title>
        <authorList>
            <person name="Vandepol N."/>
            <person name="Liber J."/>
            <person name="Desiro A."/>
            <person name="Na H."/>
            <person name="Kennedy M."/>
            <person name="Barry K."/>
            <person name="Grigoriev I.V."/>
            <person name="Miller A.N."/>
            <person name="O'Donnell K."/>
            <person name="Stajich J.E."/>
            <person name="Bonito G."/>
        </authorList>
    </citation>
    <scope>NUCLEOTIDE SEQUENCE</scope>
    <source>
        <strain evidence="7">NRRL 2591</strain>
    </source>
</reference>
<keyword evidence="8" id="KW-1185">Reference proteome</keyword>
<keyword evidence="4" id="KW-0560">Oxidoreductase</keyword>
<organism evidence="7 8">
    <name type="scientific">Mortierella hygrophila</name>
    <dbReference type="NCBI Taxonomy" id="979708"/>
    <lineage>
        <taxon>Eukaryota</taxon>
        <taxon>Fungi</taxon>
        <taxon>Fungi incertae sedis</taxon>
        <taxon>Mucoromycota</taxon>
        <taxon>Mortierellomycotina</taxon>
        <taxon>Mortierellomycetes</taxon>
        <taxon>Mortierellales</taxon>
        <taxon>Mortierellaceae</taxon>
        <taxon>Mortierella</taxon>
    </lineage>
</organism>
<dbReference type="PANTHER" id="PTHR47356">
    <property type="entry name" value="FAD-DEPENDENT MONOOXYGENASE ASQG-RELATED"/>
    <property type="match status" value="1"/>
</dbReference>
<dbReference type="Proteomes" id="UP000723463">
    <property type="component" value="Unassembled WGS sequence"/>
</dbReference>
<dbReference type="EMBL" id="JAAAXW010000013">
    <property type="protein sequence ID" value="KAF9550076.1"/>
    <property type="molecule type" value="Genomic_DNA"/>
</dbReference>
<evidence type="ECO:0000313" key="8">
    <source>
        <dbReference type="Proteomes" id="UP000723463"/>
    </source>
</evidence>
<dbReference type="AlphaFoldDB" id="A0A9P6FFZ2"/>
<evidence type="ECO:0000313" key="7">
    <source>
        <dbReference type="EMBL" id="KAF9550076.1"/>
    </source>
</evidence>
<dbReference type="Gene3D" id="3.50.50.60">
    <property type="entry name" value="FAD/NAD(P)-binding domain"/>
    <property type="match status" value="1"/>
</dbReference>
<dbReference type="Pfam" id="PF01494">
    <property type="entry name" value="FAD_binding_3"/>
    <property type="match status" value="2"/>
</dbReference>
<dbReference type="GO" id="GO:0071949">
    <property type="term" value="F:FAD binding"/>
    <property type="evidence" value="ECO:0007669"/>
    <property type="project" value="InterPro"/>
</dbReference>
<feature type="compositionally biased region" description="Polar residues" evidence="5">
    <location>
        <begin position="92"/>
        <end position="105"/>
    </location>
</feature>
<evidence type="ECO:0000256" key="3">
    <source>
        <dbReference type="ARBA" id="ARBA00022827"/>
    </source>
</evidence>
<dbReference type="GO" id="GO:0004497">
    <property type="term" value="F:monooxygenase activity"/>
    <property type="evidence" value="ECO:0007669"/>
    <property type="project" value="InterPro"/>
</dbReference>
<feature type="domain" description="FAD-binding" evidence="6">
    <location>
        <begin position="15"/>
        <end position="210"/>
    </location>
</feature>
<dbReference type="InterPro" id="IPR036188">
    <property type="entry name" value="FAD/NAD-bd_sf"/>
</dbReference>
<evidence type="ECO:0000256" key="1">
    <source>
        <dbReference type="ARBA" id="ARBA00007992"/>
    </source>
</evidence>
<comment type="similarity">
    <text evidence="1">Belongs to the paxM FAD-dependent monooxygenase family.</text>
</comment>
<dbReference type="SUPFAM" id="SSF51905">
    <property type="entry name" value="FAD/NAD(P)-binding domain"/>
    <property type="match status" value="1"/>
</dbReference>
<dbReference type="InterPro" id="IPR002938">
    <property type="entry name" value="FAD-bd"/>
</dbReference>
<evidence type="ECO:0000256" key="2">
    <source>
        <dbReference type="ARBA" id="ARBA00022630"/>
    </source>
</evidence>
<accession>A0A9P6FFZ2</accession>
<dbReference type="PRINTS" id="PR00420">
    <property type="entry name" value="RNGMNOXGNASE"/>
</dbReference>
<keyword evidence="2" id="KW-0285">Flavoprotein</keyword>
<proteinExistence type="inferred from homology"/>
<name>A0A9P6FFZ2_9FUNG</name>
<feature type="region of interest" description="Disordered" evidence="5">
    <location>
        <begin position="88"/>
        <end position="108"/>
    </location>
</feature>
<dbReference type="PANTHER" id="PTHR47356:SF2">
    <property type="entry name" value="FAD-BINDING DOMAIN-CONTAINING PROTEIN-RELATED"/>
    <property type="match status" value="1"/>
</dbReference>
<sequence length="500" mass="55656">MAPQVDPEQWAKPRILISGAGIGGLTLALTLEQAGYEYEVFERAPKIKPLGAAMSFSHNVAPAMIQLGIYDEFLQISKTLESMDLFQERSQEATTQDTPDDSQPQGDAVSGVVPLTTVHFAQMAAMTGYPLRIFSRPKFFDLLLSRLPAHKIHLGKKIVDVTQDSGEDGVDGVTIHCADETTYSGDILVGADGAYSAVRRSIYKQANADEKLPAQDLENLNLGYVTMVGTTDPLDQEVFPEVKENTCLHFRTVGENKPHTWSTFTVPDNRIAWSINAQVDSSQDPTVLRTREWGDDSTDVMIEGVRTFPIPAGREGLGGNKTIGDLIDKTPRENISKVFLEEKLFETWSYGRVVLVGDACHKLLPALGQGAVNAFEDAVILANCIYDLRSTSRTDVQSAFQDYRDQRYQHAKFQYQSSKSVAKVIQGQTWFESLWRKFTLTFFSKRFEKEQNTRGLDYMPQIAFLPQVPARGTVTLLPQVPSKRVLADASRKQINAHVID</sequence>
<evidence type="ECO:0000256" key="5">
    <source>
        <dbReference type="SAM" id="MobiDB-lite"/>
    </source>
</evidence>
<gene>
    <name evidence="7" type="ORF">EC957_001562</name>
</gene>
<protein>
    <recommendedName>
        <fullName evidence="6">FAD-binding domain-containing protein</fullName>
    </recommendedName>
</protein>
<comment type="caution">
    <text evidence="7">The sequence shown here is derived from an EMBL/GenBank/DDBJ whole genome shotgun (WGS) entry which is preliminary data.</text>
</comment>
<dbReference type="InterPro" id="IPR050562">
    <property type="entry name" value="FAD_mOase_fung"/>
</dbReference>
<keyword evidence="3" id="KW-0274">FAD</keyword>
<feature type="domain" description="FAD-binding" evidence="6">
    <location>
        <begin position="331"/>
        <end position="387"/>
    </location>
</feature>